<dbReference type="Gene3D" id="3.20.20.300">
    <property type="entry name" value="Glycoside hydrolase, family 3, N-terminal domain"/>
    <property type="match status" value="1"/>
</dbReference>
<protein>
    <recommendedName>
        <fullName evidence="3">beta-N-acetylhexosaminidase</fullName>
        <ecNumber evidence="3">3.2.1.52</ecNumber>
    </recommendedName>
</protein>
<dbReference type="SUPFAM" id="SSF56601">
    <property type="entry name" value="beta-lactamase/transpeptidase-like"/>
    <property type="match status" value="1"/>
</dbReference>
<dbReference type="SUPFAM" id="SSF51445">
    <property type="entry name" value="(Trans)glycosidases"/>
    <property type="match status" value="1"/>
</dbReference>
<keyword evidence="12" id="KW-1185">Reference proteome</keyword>
<dbReference type="RefSeq" id="WP_386783684.1">
    <property type="nucleotide sequence ID" value="NZ_JBHTIC010000020.1"/>
</dbReference>
<evidence type="ECO:0000259" key="9">
    <source>
        <dbReference type="Pfam" id="PF00933"/>
    </source>
</evidence>
<evidence type="ECO:0000256" key="2">
    <source>
        <dbReference type="ARBA" id="ARBA00005336"/>
    </source>
</evidence>
<organism evidence="11 12">
    <name type="scientific">Lutibacter aestuarii</name>
    <dbReference type="NCBI Taxonomy" id="861111"/>
    <lineage>
        <taxon>Bacteria</taxon>
        <taxon>Pseudomonadati</taxon>
        <taxon>Bacteroidota</taxon>
        <taxon>Flavobacteriia</taxon>
        <taxon>Flavobacteriales</taxon>
        <taxon>Flavobacteriaceae</taxon>
        <taxon>Lutibacter</taxon>
    </lineage>
</organism>
<evidence type="ECO:0000256" key="5">
    <source>
        <dbReference type="ARBA" id="ARBA00023295"/>
    </source>
</evidence>
<dbReference type="Gene3D" id="3.40.710.10">
    <property type="entry name" value="DD-peptidase/beta-lactamase superfamily"/>
    <property type="match status" value="1"/>
</dbReference>
<feature type="domain" description="Glycoside hydrolase family 3 C-terminal" evidence="10">
    <location>
        <begin position="400"/>
        <end position="556"/>
    </location>
</feature>
<evidence type="ECO:0000259" key="10">
    <source>
        <dbReference type="Pfam" id="PF01915"/>
    </source>
</evidence>
<accession>A0ABW2ZAT2</accession>
<dbReference type="PANTHER" id="PTHR30480">
    <property type="entry name" value="BETA-HEXOSAMINIDASE-RELATED"/>
    <property type="match status" value="1"/>
</dbReference>
<feature type="domain" description="Beta-lactamase-related" evidence="8">
    <location>
        <begin position="597"/>
        <end position="951"/>
    </location>
</feature>
<feature type="chain" id="PRO_5046872565" description="beta-N-acetylhexosaminidase" evidence="7">
    <location>
        <begin position="20"/>
        <end position="975"/>
    </location>
</feature>
<comment type="similarity">
    <text evidence="2 6">Belongs to the glycosyl hydrolase 3 family.</text>
</comment>
<dbReference type="GO" id="GO:0016787">
    <property type="term" value="F:hydrolase activity"/>
    <property type="evidence" value="ECO:0007669"/>
    <property type="project" value="UniProtKB-KW"/>
</dbReference>
<evidence type="ECO:0000256" key="6">
    <source>
        <dbReference type="RuleBase" id="RU361161"/>
    </source>
</evidence>
<evidence type="ECO:0000256" key="4">
    <source>
        <dbReference type="ARBA" id="ARBA00022801"/>
    </source>
</evidence>
<dbReference type="InterPro" id="IPR036881">
    <property type="entry name" value="Glyco_hydro_3_C_sf"/>
</dbReference>
<dbReference type="EC" id="3.2.1.52" evidence="3"/>
<dbReference type="Pfam" id="PF00144">
    <property type="entry name" value="Beta-lactamase"/>
    <property type="match status" value="1"/>
</dbReference>
<gene>
    <name evidence="11" type="ORF">ACFQZW_13500</name>
</gene>
<keyword evidence="7" id="KW-0732">Signal</keyword>
<dbReference type="Gene3D" id="3.40.50.1700">
    <property type="entry name" value="Glycoside hydrolase family 3 C-terminal domain"/>
    <property type="match status" value="1"/>
</dbReference>
<name>A0ABW2ZAT2_9FLAO</name>
<dbReference type="PANTHER" id="PTHR30480:SF13">
    <property type="entry name" value="BETA-HEXOSAMINIDASE"/>
    <property type="match status" value="1"/>
</dbReference>
<dbReference type="PROSITE" id="PS00775">
    <property type="entry name" value="GLYCOSYL_HYDROL_F3"/>
    <property type="match status" value="1"/>
</dbReference>
<keyword evidence="4 6" id="KW-0378">Hydrolase</keyword>
<reference evidence="12" key="1">
    <citation type="journal article" date="2019" name="Int. J. Syst. Evol. Microbiol.">
        <title>The Global Catalogue of Microorganisms (GCM) 10K type strain sequencing project: providing services to taxonomists for standard genome sequencing and annotation.</title>
        <authorList>
            <consortium name="The Broad Institute Genomics Platform"/>
            <consortium name="The Broad Institute Genome Sequencing Center for Infectious Disease"/>
            <person name="Wu L."/>
            <person name="Ma J."/>
        </authorList>
    </citation>
    <scope>NUCLEOTIDE SEQUENCE [LARGE SCALE GENOMIC DNA]</scope>
    <source>
        <strain evidence="12">CCUG 60022</strain>
    </source>
</reference>
<comment type="caution">
    <text evidence="11">The sequence shown here is derived from an EMBL/GenBank/DDBJ whole genome shotgun (WGS) entry which is preliminary data.</text>
</comment>
<feature type="domain" description="Glycoside hydrolase family 3 N-terminal" evidence="9">
    <location>
        <begin position="45"/>
        <end position="361"/>
    </location>
</feature>
<evidence type="ECO:0000256" key="1">
    <source>
        <dbReference type="ARBA" id="ARBA00001231"/>
    </source>
</evidence>
<feature type="signal peptide" evidence="7">
    <location>
        <begin position="1"/>
        <end position="19"/>
    </location>
</feature>
<sequence>MFKRILFIVVVCNALYLNAQIKDPLIAKDTLAQQKWVDTMLSSMTLDEKIGQLFMVAAYSNKDKNHEKFIANLIEKYHIGSLIFFQDDPIKQAELTNKYQALSKIPLLIGIDGEWGLNMRLKDTYRFPWNMTLGAINENSLITAFGVQVGKHCKRLGIHMNFAPVVDVNTNPENPIIGNRSFGENYLNVANKSVAFTKGLQSEHVLASAKHFPGHGDTATDSHHTLPTVDFAKERLDSIELVPYKKTFEAGIAGVMVAHLSIPSLEPTTSLPSSLSKNIVTGLLKNELGFQGLIITDALNMKASANFASSEEINLAAILAGNDVLDVPLNIPETVIRFKEALQTGELTEERLDYSVRKILKTKYWAGLNSYKPIETQNLLADLNSFENELLHRKLIEHSITLLKNKEAILPIKELDKKKIAYVKLGDGENDSFISMLRNYDNIDVISSDNLDELISKLKSYNLVIIGYHKSNTNPWKNYKFNNKELVWLYEIARTNKVVLNIFASPYSLLQIKTFENIEGLVVSYQNSELSQEISAQIIFGALEAKGKLPVSVNNAFAEGEGLKSTSLKRLAYSIPEEVGLSSKKLNKIDSMANIVIKDQMAPGLQVLVARKGKVVYRKSFGYHTNEKKEKVKNYDIYDVASLTKILATLPLIMELEEQHVFQLETKLGELLPSLKKSNKDTLTVKEILSHTARLKAWIPFYNKTLDSITKKPSEEYYQKKMSSRYNIKVADKLYLRNDYKDSINFIVKTAEQRERNGYKYSDLTFFIFKQYIEDYYKKDLNALTQNHFYKPLGANRTTYLPLSTLPKSSIVPTEIDDYYRYQLVHGYVHDMGAAMQNGIGGHAGLFSNANDVAKIMQMYLQKGYYGGKRYFLPSTMDKFNHRYFEKQEVRRGLGFDKPQIKENEKATCGCVSDKSFGHSGFTGTYTWADPETEIVYVFLSNRVYPTMENKKLIKSNIRTEIQQYIQEAIINEQY</sequence>
<evidence type="ECO:0000256" key="3">
    <source>
        <dbReference type="ARBA" id="ARBA00012663"/>
    </source>
</evidence>
<dbReference type="InterPro" id="IPR019800">
    <property type="entry name" value="Glyco_hydro_3_AS"/>
</dbReference>
<dbReference type="InterPro" id="IPR001466">
    <property type="entry name" value="Beta-lactam-related"/>
</dbReference>
<dbReference type="SUPFAM" id="SSF52279">
    <property type="entry name" value="Beta-D-glucan exohydrolase, C-terminal domain"/>
    <property type="match status" value="1"/>
</dbReference>
<evidence type="ECO:0000313" key="11">
    <source>
        <dbReference type="EMBL" id="MFD0763099.1"/>
    </source>
</evidence>
<comment type="catalytic activity">
    <reaction evidence="1">
        <text>Hydrolysis of terminal non-reducing N-acetyl-D-hexosamine residues in N-acetyl-beta-D-hexosaminides.</text>
        <dbReference type="EC" id="3.2.1.52"/>
    </reaction>
</comment>
<dbReference type="InterPro" id="IPR001764">
    <property type="entry name" value="Glyco_hydro_3_N"/>
</dbReference>
<dbReference type="InterPro" id="IPR050226">
    <property type="entry name" value="NagZ_Beta-hexosaminidase"/>
</dbReference>
<evidence type="ECO:0000256" key="7">
    <source>
        <dbReference type="SAM" id="SignalP"/>
    </source>
</evidence>
<dbReference type="Pfam" id="PF00933">
    <property type="entry name" value="Glyco_hydro_3"/>
    <property type="match status" value="1"/>
</dbReference>
<dbReference type="InterPro" id="IPR036962">
    <property type="entry name" value="Glyco_hydro_3_N_sf"/>
</dbReference>
<proteinExistence type="inferred from homology"/>
<dbReference type="Proteomes" id="UP001597032">
    <property type="component" value="Unassembled WGS sequence"/>
</dbReference>
<dbReference type="InterPro" id="IPR017853">
    <property type="entry name" value="GH"/>
</dbReference>
<dbReference type="PRINTS" id="PR00133">
    <property type="entry name" value="GLHYDRLASE3"/>
</dbReference>
<dbReference type="Pfam" id="PF01915">
    <property type="entry name" value="Glyco_hydro_3_C"/>
    <property type="match status" value="1"/>
</dbReference>
<evidence type="ECO:0000313" key="12">
    <source>
        <dbReference type="Proteomes" id="UP001597032"/>
    </source>
</evidence>
<dbReference type="EMBL" id="JBHTIC010000020">
    <property type="protein sequence ID" value="MFD0763099.1"/>
    <property type="molecule type" value="Genomic_DNA"/>
</dbReference>
<evidence type="ECO:0000259" key="8">
    <source>
        <dbReference type="Pfam" id="PF00144"/>
    </source>
</evidence>
<dbReference type="InterPro" id="IPR002772">
    <property type="entry name" value="Glyco_hydro_3_C"/>
</dbReference>
<keyword evidence="5 6" id="KW-0326">Glycosidase</keyword>
<dbReference type="InterPro" id="IPR012338">
    <property type="entry name" value="Beta-lactam/transpept-like"/>
</dbReference>